<dbReference type="EMBL" id="SZNQ01000001">
    <property type="protein sequence ID" value="TKT01616.1"/>
    <property type="molecule type" value="Genomic_DNA"/>
</dbReference>
<gene>
    <name evidence="3" type="ORF">E4U91_16940</name>
</gene>
<accession>A0A4U5WM23</accession>
<feature type="compositionally biased region" description="Low complexity" evidence="1">
    <location>
        <begin position="48"/>
        <end position="59"/>
    </location>
</feature>
<evidence type="ECO:0008006" key="5">
    <source>
        <dbReference type="Google" id="ProtNLM"/>
    </source>
</evidence>
<comment type="caution">
    <text evidence="3">The sequence shown here is derived from an EMBL/GenBank/DDBJ whole genome shotgun (WGS) entry which is preliminary data.</text>
</comment>
<feature type="region of interest" description="Disordered" evidence="1">
    <location>
        <begin position="48"/>
        <end position="88"/>
    </location>
</feature>
<organism evidence="3 4">
    <name type="scientific">Streptomyces lasalocidi</name>
    <name type="common">Streptomyces lasaliensis</name>
    <dbReference type="NCBI Taxonomy" id="324833"/>
    <lineage>
        <taxon>Bacteria</taxon>
        <taxon>Bacillati</taxon>
        <taxon>Actinomycetota</taxon>
        <taxon>Actinomycetes</taxon>
        <taxon>Kitasatosporales</taxon>
        <taxon>Streptomycetaceae</taxon>
        <taxon>Streptomyces</taxon>
    </lineage>
</organism>
<dbReference type="RefSeq" id="WP_137307632.1">
    <property type="nucleotide sequence ID" value="NZ_SZNQ01000001.1"/>
</dbReference>
<name>A0A4U5WM23_STRLS</name>
<feature type="compositionally biased region" description="Low complexity" evidence="1">
    <location>
        <begin position="74"/>
        <end position="83"/>
    </location>
</feature>
<dbReference type="AlphaFoldDB" id="A0A4U5WM23"/>
<feature type="compositionally biased region" description="Pro residues" evidence="1">
    <location>
        <begin position="60"/>
        <end position="70"/>
    </location>
</feature>
<reference evidence="3 4" key="1">
    <citation type="submission" date="2019-04" db="EMBL/GenBank/DDBJ databases">
        <title>Streptomyces lasaliensis sp. nov., an Actinomycete isolated from soil which produces the polyether antibiotic lasalocid.</title>
        <authorList>
            <person name="Erwin G."/>
            <person name="Haber C."/>
        </authorList>
    </citation>
    <scope>NUCLEOTIDE SEQUENCE [LARGE SCALE GENOMIC DNA]</scope>
    <source>
        <strain evidence="3 4">X-537</strain>
    </source>
</reference>
<proteinExistence type="predicted"/>
<evidence type="ECO:0000313" key="4">
    <source>
        <dbReference type="Proteomes" id="UP000305929"/>
    </source>
</evidence>
<sequence length="101" mass="10676">MSTARHRPRSRVWLRVLVLLLALLVSGGEAACAAPHGTVVAEHDVTAPAPRLAAHRPAAPLRPAPAPSPRPRPRATVPTGRPAAEPPYAAPRVLRSVVLRC</sequence>
<keyword evidence="2" id="KW-0732">Signal</keyword>
<feature type="signal peptide" evidence="2">
    <location>
        <begin position="1"/>
        <end position="30"/>
    </location>
</feature>
<dbReference type="Proteomes" id="UP000305929">
    <property type="component" value="Unassembled WGS sequence"/>
</dbReference>
<keyword evidence="4" id="KW-1185">Reference proteome</keyword>
<protein>
    <recommendedName>
        <fullName evidence="5">Secreted protein</fullName>
    </recommendedName>
</protein>
<evidence type="ECO:0000256" key="1">
    <source>
        <dbReference type="SAM" id="MobiDB-lite"/>
    </source>
</evidence>
<evidence type="ECO:0000313" key="3">
    <source>
        <dbReference type="EMBL" id="TKT01616.1"/>
    </source>
</evidence>
<evidence type="ECO:0000256" key="2">
    <source>
        <dbReference type="SAM" id="SignalP"/>
    </source>
</evidence>
<feature type="chain" id="PRO_5039561256" description="Secreted protein" evidence="2">
    <location>
        <begin position="31"/>
        <end position="101"/>
    </location>
</feature>